<dbReference type="EC" id="2.4.-.-" evidence="4"/>
<comment type="caution">
    <text evidence="4">The sequence shown here is derived from an EMBL/GenBank/DDBJ whole genome shotgun (WGS) entry which is preliminary data.</text>
</comment>
<keyword evidence="5" id="KW-1185">Reference proteome</keyword>
<dbReference type="Gene3D" id="3.90.550.10">
    <property type="entry name" value="Spore Coat Polysaccharide Biosynthesis Protein SpsA, Chain A"/>
    <property type="match status" value="1"/>
</dbReference>
<evidence type="ECO:0000313" key="5">
    <source>
        <dbReference type="Proteomes" id="UP001529340"/>
    </source>
</evidence>
<reference evidence="5" key="1">
    <citation type="submission" date="2023-06" db="EMBL/GenBank/DDBJ databases">
        <title>Identification and characterization of horizontal gene transfer across gut microbiota members of farm animals based on homology search.</title>
        <authorList>
            <person name="Zeman M."/>
            <person name="Kubasova T."/>
            <person name="Jahodarova E."/>
            <person name="Nykrynova M."/>
            <person name="Rychlik I."/>
        </authorList>
    </citation>
    <scope>NUCLEOTIDE SEQUENCE [LARGE SCALE GENOMIC DNA]</scope>
    <source>
        <strain evidence="5">ET39</strain>
    </source>
</reference>
<dbReference type="Pfam" id="PF00535">
    <property type="entry name" value="Glycos_transf_2"/>
    <property type="match status" value="1"/>
</dbReference>
<dbReference type="SUPFAM" id="SSF53448">
    <property type="entry name" value="Nucleotide-diphospho-sugar transferases"/>
    <property type="match status" value="1"/>
</dbReference>
<reference evidence="4 5" key="3">
    <citation type="submission" date="2023-06" db="EMBL/GenBank/DDBJ databases">
        <authorList>
            <person name="Zeman M."/>
            <person name="Kubasova T."/>
            <person name="Jahodarova E."/>
            <person name="Nykrynova M."/>
            <person name="Rychlik I."/>
        </authorList>
    </citation>
    <scope>NUCLEOTIDE SEQUENCE [LARGE SCALE GENOMIC DNA]</scope>
    <source>
        <strain evidence="4 5">ET39</strain>
    </source>
</reference>
<dbReference type="CDD" id="cd00761">
    <property type="entry name" value="Glyco_tranf_GTA_type"/>
    <property type="match status" value="1"/>
</dbReference>
<organism evidence="4 5">
    <name type="scientific">Amedibacillus dolichus</name>
    <dbReference type="NCBI Taxonomy" id="31971"/>
    <lineage>
        <taxon>Bacteria</taxon>
        <taxon>Bacillati</taxon>
        <taxon>Bacillota</taxon>
        <taxon>Erysipelotrichia</taxon>
        <taxon>Erysipelotrichales</taxon>
        <taxon>Erysipelotrichaceae</taxon>
        <taxon>Amedibacillus</taxon>
    </lineage>
</organism>
<dbReference type="InterPro" id="IPR029044">
    <property type="entry name" value="Nucleotide-diphossugar_trans"/>
</dbReference>
<evidence type="ECO:0000313" key="4">
    <source>
        <dbReference type="EMBL" id="MDM8157647.1"/>
    </source>
</evidence>
<dbReference type="RefSeq" id="WP_289608092.1">
    <property type="nucleotide sequence ID" value="NZ_JAUDCG010000037.1"/>
</dbReference>
<accession>A0ABT7UDH1</accession>
<dbReference type="EMBL" id="JAUDCG010000037">
    <property type="protein sequence ID" value="MDM8157647.1"/>
    <property type="molecule type" value="Genomic_DNA"/>
</dbReference>
<gene>
    <name evidence="4" type="ORF">QUV96_08355</name>
</gene>
<evidence type="ECO:0000256" key="2">
    <source>
        <dbReference type="ARBA" id="ARBA00022679"/>
    </source>
</evidence>
<evidence type="ECO:0000256" key="1">
    <source>
        <dbReference type="ARBA" id="ARBA00022676"/>
    </source>
</evidence>
<dbReference type="PANTHER" id="PTHR22916:SF51">
    <property type="entry name" value="GLYCOSYLTRANSFERASE EPSH-RELATED"/>
    <property type="match status" value="1"/>
</dbReference>
<dbReference type="GO" id="GO:0016757">
    <property type="term" value="F:glycosyltransferase activity"/>
    <property type="evidence" value="ECO:0007669"/>
    <property type="project" value="UniProtKB-KW"/>
</dbReference>
<feature type="domain" description="Glycosyltransferase 2-like" evidence="3">
    <location>
        <begin position="7"/>
        <end position="144"/>
    </location>
</feature>
<reference evidence="4 5" key="2">
    <citation type="submission" date="2023-06" db="EMBL/GenBank/DDBJ databases">
        <title>Identification and characterization of horizontal gene transfer across gut microbiota members of farm animals based on homology search.</title>
        <authorList>
            <person name="Schwarzerova J."/>
            <person name="Nykrynova M."/>
            <person name="Jureckova K."/>
            <person name="Cejkova D."/>
            <person name="Rychlik I."/>
        </authorList>
    </citation>
    <scope>NUCLEOTIDE SEQUENCE [LARGE SCALE GENOMIC DNA]</scope>
    <source>
        <strain evidence="4 5">ET39</strain>
    </source>
</reference>
<evidence type="ECO:0000259" key="3">
    <source>
        <dbReference type="Pfam" id="PF00535"/>
    </source>
</evidence>
<name>A0ABT7UDH1_9FIRM</name>
<dbReference type="Proteomes" id="UP001529340">
    <property type="component" value="Unassembled WGS sequence"/>
</dbReference>
<keyword evidence="2 4" id="KW-0808">Transferase</keyword>
<sequence>MKQKLVSIIVPMYNAAPYVARCLDSLVAQTYPHTEIIVVDDGSSDESGAIADRYAARYPQVRCVHSENQGQSAARNRAMRMANGDYYLFVDSDDHIENNMVECLMAACETNAAQIAVGFYWMEYPMIALRRPMLPQRVWNTEEALSLLLDNRRLENFAWGKLFRASLFEGITFPDCRFEDIYAIFQVFARAQRIVTVPQRFYHYTQRRGSITNARGLLVKDAALLNEMRAAFHYQQTQLQQQFPDTVWDAHNNEYMSEMLTLLSLLFVRKEAAAGYTLMPIDLTKQTFSERLCYRTLSAMVRRRFHKEITSKEKEMASAGNDLS</sequence>
<keyword evidence="1 4" id="KW-0328">Glycosyltransferase</keyword>
<dbReference type="InterPro" id="IPR001173">
    <property type="entry name" value="Glyco_trans_2-like"/>
</dbReference>
<dbReference type="PANTHER" id="PTHR22916">
    <property type="entry name" value="GLYCOSYLTRANSFERASE"/>
    <property type="match status" value="1"/>
</dbReference>
<protein>
    <submittedName>
        <fullName evidence="4">Glycosyltransferase</fullName>
        <ecNumber evidence="4">2.4.-.-</ecNumber>
    </submittedName>
</protein>
<proteinExistence type="predicted"/>